<evidence type="ECO:0000313" key="1">
    <source>
        <dbReference type="EMBL" id="MPC70214.1"/>
    </source>
</evidence>
<protein>
    <submittedName>
        <fullName evidence="1">Uncharacterized protein</fullName>
    </submittedName>
</protein>
<sequence>MFDIDAVLSSAALQERVRDEGGGVQGEEDSLHHVPRSLHCGTRKFFREWFLNHLRVKFRSQQDMSGVEMLGCTQRGADARTQINAGRLYTELRLGMMMRLVDRTF</sequence>
<dbReference type="EMBL" id="VSRR010030764">
    <property type="protein sequence ID" value="MPC70214.1"/>
    <property type="molecule type" value="Genomic_DNA"/>
</dbReference>
<dbReference type="Proteomes" id="UP000324222">
    <property type="component" value="Unassembled WGS sequence"/>
</dbReference>
<dbReference type="AlphaFoldDB" id="A0A5B7HNT7"/>
<gene>
    <name evidence="1" type="ORF">E2C01_064456</name>
</gene>
<evidence type="ECO:0000313" key="2">
    <source>
        <dbReference type="Proteomes" id="UP000324222"/>
    </source>
</evidence>
<name>A0A5B7HNT7_PORTR</name>
<comment type="caution">
    <text evidence="1">The sequence shown here is derived from an EMBL/GenBank/DDBJ whole genome shotgun (WGS) entry which is preliminary data.</text>
</comment>
<reference evidence="1 2" key="1">
    <citation type="submission" date="2019-05" db="EMBL/GenBank/DDBJ databases">
        <title>Another draft genome of Portunus trituberculatus and its Hox gene families provides insights of decapod evolution.</title>
        <authorList>
            <person name="Jeong J.-H."/>
            <person name="Song I."/>
            <person name="Kim S."/>
            <person name="Choi T."/>
            <person name="Kim D."/>
            <person name="Ryu S."/>
            <person name="Kim W."/>
        </authorList>
    </citation>
    <scope>NUCLEOTIDE SEQUENCE [LARGE SCALE GENOMIC DNA]</scope>
    <source>
        <tissue evidence="1">Muscle</tissue>
    </source>
</reference>
<accession>A0A5B7HNT7</accession>
<proteinExistence type="predicted"/>
<organism evidence="1 2">
    <name type="scientific">Portunus trituberculatus</name>
    <name type="common">Swimming crab</name>
    <name type="synonym">Neptunus trituberculatus</name>
    <dbReference type="NCBI Taxonomy" id="210409"/>
    <lineage>
        <taxon>Eukaryota</taxon>
        <taxon>Metazoa</taxon>
        <taxon>Ecdysozoa</taxon>
        <taxon>Arthropoda</taxon>
        <taxon>Crustacea</taxon>
        <taxon>Multicrustacea</taxon>
        <taxon>Malacostraca</taxon>
        <taxon>Eumalacostraca</taxon>
        <taxon>Eucarida</taxon>
        <taxon>Decapoda</taxon>
        <taxon>Pleocyemata</taxon>
        <taxon>Brachyura</taxon>
        <taxon>Eubrachyura</taxon>
        <taxon>Portunoidea</taxon>
        <taxon>Portunidae</taxon>
        <taxon>Portuninae</taxon>
        <taxon>Portunus</taxon>
    </lineage>
</organism>
<keyword evidence="2" id="KW-1185">Reference proteome</keyword>